<organism evidence="5 6">
    <name type="scientific">Mycena albidolilacea</name>
    <dbReference type="NCBI Taxonomy" id="1033008"/>
    <lineage>
        <taxon>Eukaryota</taxon>
        <taxon>Fungi</taxon>
        <taxon>Dikarya</taxon>
        <taxon>Basidiomycota</taxon>
        <taxon>Agaricomycotina</taxon>
        <taxon>Agaricomycetes</taxon>
        <taxon>Agaricomycetidae</taxon>
        <taxon>Agaricales</taxon>
        <taxon>Marasmiineae</taxon>
        <taxon>Mycenaceae</taxon>
        <taxon>Mycena</taxon>
    </lineage>
</organism>
<proteinExistence type="inferred from homology"/>
<dbReference type="InterPro" id="IPR036291">
    <property type="entry name" value="NAD(P)-bd_dom_sf"/>
</dbReference>
<dbReference type="Gene3D" id="3.90.25.10">
    <property type="entry name" value="UDP-galactose 4-epimerase, domain 1"/>
    <property type="match status" value="1"/>
</dbReference>
<name>A0AAD7EUI9_9AGAR</name>
<comment type="caution">
    <text evidence="5">The sequence shown here is derived from an EMBL/GenBank/DDBJ whole genome shotgun (WGS) entry which is preliminary data.</text>
</comment>
<sequence length="314" mass="33805">MTITQDSSAPLIAVVGATGAQGGSVVRALAESDKSYRVRGFTRDATKPAALELSKLGVAVFAVSLVVENEEEVYKAFVGADFAFLVTNFWEHVDINREIAEGKLLIDAAKAGGASGIVWSGLPSISKISAGKFPHVWHFDGKAVVTEYGRQAGVPFVDVQAGSYGVNFINFPFAPVKLADGSFALQLPVSPTTVIPIIDAIPDYGIFVRHVLELPVFPDGGEFVAYAETINVKDLALQWSQGTGKSISLRQITAEEFKQRLESAGLPPHIVLDLSDTLLAWDEFGFPAVPQGLVRSPRKWADYVKDADWSKLLA</sequence>
<dbReference type="PANTHER" id="PTHR42748">
    <property type="entry name" value="NITROGEN METABOLITE REPRESSION PROTEIN NMRA FAMILY MEMBER"/>
    <property type="match status" value="1"/>
</dbReference>
<feature type="domain" description="NmrA-like" evidence="4">
    <location>
        <begin position="11"/>
        <end position="285"/>
    </location>
</feature>
<evidence type="ECO:0000259" key="4">
    <source>
        <dbReference type="Pfam" id="PF05368"/>
    </source>
</evidence>
<accession>A0AAD7EUI9</accession>
<evidence type="ECO:0000313" key="6">
    <source>
        <dbReference type="Proteomes" id="UP001218218"/>
    </source>
</evidence>
<dbReference type="Pfam" id="PF05368">
    <property type="entry name" value="NmrA"/>
    <property type="match status" value="1"/>
</dbReference>
<dbReference type="EMBL" id="JARIHO010000012">
    <property type="protein sequence ID" value="KAJ7352064.1"/>
    <property type="molecule type" value="Genomic_DNA"/>
</dbReference>
<keyword evidence="6" id="KW-1185">Reference proteome</keyword>
<dbReference type="SUPFAM" id="SSF51735">
    <property type="entry name" value="NAD(P)-binding Rossmann-fold domains"/>
    <property type="match status" value="1"/>
</dbReference>
<dbReference type="Proteomes" id="UP001218218">
    <property type="component" value="Unassembled WGS sequence"/>
</dbReference>
<keyword evidence="2" id="KW-0521">NADP</keyword>
<dbReference type="PANTHER" id="PTHR42748:SF30">
    <property type="entry name" value="NMRA-LIKE DOMAIN-CONTAINING PROTEIN"/>
    <property type="match status" value="1"/>
</dbReference>
<dbReference type="GO" id="GO:0016491">
    <property type="term" value="F:oxidoreductase activity"/>
    <property type="evidence" value="ECO:0007669"/>
    <property type="project" value="UniProtKB-KW"/>
</dbReference>
<dbReference type="InterPro" id="IPR051164">
    <property type="entry name" value="NmrA-like_oxidored"/>
</dbReference>
<protein>
    <submittedName>
        <fullName evidence="5">NAD(P)-binding protein</fullName>
    </submittedName>
</protein>
<reference evidence="5" key="1">
    <citation type="submission" date="2023-03" db="EMBL/GenBank/DDBJ databases">
        <title>Massive genome expansion in bonnet fungi (Mycena s.s.) driven by repeated elements and novel gene families across ecological guilds.</title>
        <authorList>
            <consortium name="Lawrence Berkeley National Laboratory"/>
            <person name="Harder C.B."/>
            <person name="Miyauchi S."/>
            <person name="Viragh M."/>
            <person name="Kuo A."/>
            <person name="Thoen E."/>
            <person name="Andreopoulos B."/>
            <person name="Lu D."/>
            <person name="Skrede I."/>
            <person name="Drula E."/>
            <person name="Henrissat B."/>
            <person name="Morin E."/>
            <person name="Kohler A."/>
            <person name="Barry K."/>
            <person name="LaButti K."/>
            <person name="Morin E."/>
            <person name="Salamov A."/>
            <person name="Lipzen A."/>
            <person name="Mereny Z."/>
            <person name="Hegedus B."/>
            <person name="Baldrian P."/>
            <person name="Stursova M."/>
            <person name="Weitz H."/>
            <person name="Taylor A."/>
            <person name="Grigoriev I.V."/>
            <person name="Nagy L.G."/>
            <person name="Martin F."/>
            <person name="Kauserud H."/>
        </authorList>
    </citation>
    <scope>NUCLEOTIDE SEQUENCE</scope>
    <source>
        <strain evidence="5">CBHHK002</strain>
    </source>
</reference>
<gene>
    <name evidence="5" type="ORF">DFH08DRAFT_694272</name>
</gene>
<dbReference type="GO" id="GO:0005634">
    <property type="term" value="C:nucleus"/>
    <property type="evidence" value="ECO:0007669"/>
    <property type="project" value="TreeGrafter"/>
</dbReference>
<dbReference type="InterPro" id="IPR008030">
    <property type="entry name" value="NmrA-like"/>
</dbReference>
<evidence type="ECO:0000313" key="5">
    <source>
        <dbReference type="EMBL" id="KAJ7352064.1"/>
    </source>
</evidence>
<evidence type="ECO:0000256" key="1">
    <source>
        <dbReference type="ARBA" id="ARBA00006328"/>
    </source>
</evidence>
<evidence type="ECO:0000256" key="3">
    <source>
        <dbReference type="ARBA" id="ARBA00023002"/>
    </source>
</evidence>
<comment type="similarity">
    <text evidence="1">Belongs to the NmrA-type oxidoreductase family.</text>
</comment>
<keyword evidence="3" id="KW-0560">Oxidoreductase</keyword>
<dbReference type="Gene3D" id="3.40.50.720">
    <property type="entry name" value="NAD(P)-binding Rossmann-like Domain"/>
    <property type="match status" value="1"/>
</dbReference>
<evidence type="ECO:0000256" key="2">
    <source>
        <dbReference type="ARBA" id="ARBA00022857"/>
    </source>
</evidence>
<dbReference type="AlphaFoldDB" id="A0AAD7EUI9"/>